<proteinExistence type="predicted"/>
<dbReference type="EMBL" id="BMQQ01000011">
    <property type="protein sequence ID" value="GGT36258.1"/>
    <property type="molecule type" value="Genomic_DNA"/>
</dbReference>
<accession>A0A918H670</accession>
<evidence type="ECO:0000313" key="3">
    <source>
        <dbReference type="Proteomes" id="UP000619486"/>
    </source>
</evidence>
<feature type="transmembrane region" description="Helical" evidence="1">
    <location>
        <begin position="130"/>
        <end position="151"/>
    </location>
</feature>
<keyword evidence="1" id="KW-0472">Membrane</keyword>
<dbReference type="Proteomes" id="UP000619486">
    <property type="component" value="Unassembled WGS sequence"/>
</dbReference>
<feature type="transmembrane region" description="Helical" evidence="1">
    <location>
        <begin position="92"/>
        <end position="110"/>
    </location>
</feature>
<keyword evidence="3" id="KW-1185">Reference proteome</keyword>
<organism evidence="2 3">
    <name type="scientific">Streptomyces purpureus</name>
    <dbReference type="NCBI Taxonomy" id="1951"/>
    <lineage>
        <taxon>Bacteria</taxon>
        <taxon>Bacillati</taxon>
        <taxon>Actinomycetota</taxon>
        <taxon>Actinomycetes</taxon>
        <taxon>Kitasatosporales</taxon>
        <taxon>Streptomycetaceae</taxon>
        <taxon>Streptomyces</taxon>
    </lineage>
</organism>
<protein>
    <submittedName>
        <fullName evidence="2">Uncharacterized protein</fullName>
    </submittedName>
</protein>
<reference evidence="2" key="2">
    <citation type="submission" date="2020-09" db="EMBL/GenBank/DDBJ databases">
        <authorList>
            <person name="Sun Q."/>
            <person name="Ohkuma M."/>
        </authorList>
    </citation>
    <scope>NUCLEOTIDE SEQUENCE</scope>
    <source>
        <strain evidence="2">JCM 3172</strain>
    </source>
</reference>
<evidence type="ECO:0000313" key="2">
    <source>
        <dbReference type="EMBL" id="GGT36258.1"/>
    </source>
</evidence>
<name>A0A918H670_9ACTN</name>
<comment type="caution">
    <text evidence="2">The sequence shown here is derived from an EMBL/GenBank/DDBJ whole genome shotgun (WGS) entry which is preliminary data.</text>
</comment>
<gene>
    <name evidence="2" type="ORF">GCM10014713_32340</name>
</gene>
<sequence>MTGTTARRASSAPFLLAMSVLLVEAVLAAEVLAFTGLDEEAYRRPDDPSFFLVQMPAIFCFGLPFAAVGALVALLVTVAGEWLGRRFTGREVWWWLPVPAAVAAAVPVAAGYEMLRFAFGLTPGEAVACWLLVTLGLSVAALVAHLAGGQLSLGRRPKWQGRVYGGGALVSALIFALGTAVYATGLVGLYRPPHLGEAGVTGIWTSNGKGTLRLEKDGTARAAGAPLDTWRGDTHHEGCVGEGTWRYESAEDTEETWDQKLHVSIGDCWYGPWRVSGTEAEPKLVYEVGDPDSPDWFVLTR</sequence>
<evidence type="ECO:0000256" key="1">
    <source>
        <dbReference type="SAM" id="Phobius"/>
    </source>
</evidence>
<reference evidence="2" key="1">
    <citation type="journal article" date="2014" name="Int. J. Syst. Evol. Microbiol.">
        <title>Complete genome sequence of Corynebacterium casei LMG S-19264T (=DSM 44701T), isolated from a smear-ripened cheese.</title>
        <authorList>
            <consortium name="US DOE Joint Genome Institute (JGI-PGF)"/>
            <person name="Walter F."/>
            <person name="Albersmeier A."/>
            <person name="Kalinowski J."/>
            <person name="Ruckert C."/>
        </authorList>
    </citation>
    <scope>NUCLEOTIDE SEQUENCE</scope>
    <source>
        <strain evidence="2">JCM 3172</strain>
    </source>
</reference>
<feature type="transmembrane region" description="Helical" evidence="1">
    <location>
        <begin position="163"/>
        <end position="183"/>
    </location>
</feature>
<keyword evidence="1" id="KW-1133">Transmembrane helix</keyword>
<feature type="transmembrane region" description="Helical" evidence="1">
    <location>
        <begin position="52"/>
        <end position="80"/>
    </location>
</feature>
<dbReference type="AlphaFoldDB" id="A0A918H670"/>
<keyword evidence="1" id="KW-0812">Transmembrane</keyword>